<evidence type="ECO:0000256" key="1">
    <source>
        <dbReference type="SAM" id="MobiDB-lite"/>
    </source>
</evidence>
<dbReference type="EMBL" id="JAHHHD010000001">
    <property type="protein sequence ID" value="MBW4657376.1"/>
    <property type="molecule type" value="Genomic_DNA"/>
</dbReference>
<protein>
    <submittedName>
        <fullName evidence="2">Uncharacterized protein</fullName>
    </submittedName>
</protein>
<reference evidence="2" key="2">
    <citation type="journal article" date="2022" name="Microbiol. Resour. Announc.">
        <title>Metagenome Sequencing to Explore Phylogenomics of Terrestrial Cyanobacteria.</title>
        <authorList>
            <person name="Ward R.D."/>
            <person name="Stajich J.E."/>
            <person name="Johansen J.R."/>
            <person name="Huntemann M."/>
            <person name="Clum A."/>
            <person name="Foster B."/>
            <person name="Foster B."/>
            <person name="Roux S."/>
            <person name="Palaniappan K."/>
            <person name="Varghese N."/>
            <person name="Mukherjee S."/>
            <person name="Reddy T.B.K."/>
            <person name="Daum C."/>
            <person name="Copeland A."/>
            <person name="Chen I.A."/>
            <person name="Ivanova N.N."/>
            <person name="Kyrpides N.C."/>
            <person name="Shapiro N."/>
            <person name="Eloe-Fadrosh E.A."/>
            <person name="Pietrasiak N."/>
        </authorList>
    </citation>
    <scope>NUCLEOTIDE SEQUENCE</scope>
    <source>
        <strain evidence="2">UHER 2000/2452</strain>
    </source>
</reference>
<reference evidence="2" key="1">
    <citation type="submission" date="2021-05" db="EMBL/GenBank/DDBJ databases">
        <authorList>
            <person name="Pietrasiak N."/>
            <person name="Ward R."/>
            <person name="Stajich J.E."/>
            <person name="Kurbessoian T."/>
        </authorList>
    </citation>
    <scope>NUCLEOTIDE SEQUENCE</scope>
    <source>
        <strain evidence="2">UHER 2000/2452</strain>
    </source>
</reference>
<dbReference type="PROSITE" id="PS51257">
    <property type="entry name" value="PROKAR_LIPOPROTEIN"/>
    <property type="match status" value="1"/>
</dbReference>
<accession>A0A951Q8G6</accession>
<dbReference type="Proteomes" id="UP000757435">
    <property type="component" value="Unassembled WGS sequence"/>
</dbReference>
<gene>
    <name evidence="2" type="ORF">KME15_01780</name>
</gene>
<dbReference type="AlphaFoldDB" id="A0A951Q8G6"/>
<proteinExistence type="predicted"/>
<evidence type="ECO:0000313" key="2">
    <source>
        <dbReference type="EMBL" id="MBW4657376.1"/>
    </source>
</evidence>
<organism evidence="2 3">
    <name type="scientific">Drouetiella hepatica Uher 2000/2452</name>
    <dbReference type="NCBI Taxonomy" id="904376"/>
    <lineage>
        <taxon>Bacteria</taxon>
        <taxon>Bacillati</taxon>
        <taxon>Cyanobacteriota</taxon>
        <taxon>Cyanophyceae</taxon>
        <taxon>Oculatellales</taxon>
        <taxon>Oculatellaceae</taxon>
        <taxon>Drouetiella</taxon>
    </lineage>
</organism>
<comment type="caution">
    <text evidence="2">The sequence shown here is derived from an EMBL/GenBank/DDBJ whole genome shotgun (WGS) entry which is preliminary data.</text>
</comment>
<name>A0A951Q8G6_9CYAN</name>
<feature type="region of interest" description="Disordered" evidence="1">
    <location>
        <begin position="58"/>
        <end position="82"/>
    </location>
</feature>
<sequence>MIDRFFASVRRSSFAGGCLGFAGGCLGFAGNSAVAIGISLVTSLSVAAPGAALAGEAIAQAQPPQSPPSSTSPSPSDASVSPSAPFMQRLQTMFSPEIRAVLNACQQGQGGVDLASSQSGLVTCGDGSSVSDIAYTQYLSTLSDLMAASTLLGMRVAFLSDPRLKPEMAAQLLSSPQSAAPLRNALTDLLGKVGILSTQSPTSPSLLADEVMKRLLPAVQSTDNLTTLLGAPEQYSQVVSQFCKAPGTSLEKIQQAVAMSSPQIYAVCLQEAGLADELQRTLR</sequence>
<evidence type="ECO:0000313" key="3">
    <source>
        <dbReference type="Proteomes" id="UP000757435"/>
    </source>
</evidence>